<dbReference type="EMBL" id="JADHQD010000024">
    <property type="protein sequence ID" value="MBL6818544.1"/>
    <property type="molecule type" value="Genomic_DNA"/>
</dbReference>
<evidence type="ECO:0000313" key="4">
    <source>
        <dbReference type="Proteomes" id="UP000711391"/>
    </source>
</evidence>
<dbReference type="Pfam" id="PF00326">
    <property type="entry name" value="Peptidase_S9"/>
    <property type="match status" value="1"/>
</dbReference>
<dbReference type="GO" id="GO:0006508">
    <property type="term" value="P:proteolysis"/>
    <property type="evidence" value="ECO:0007669"/>
    <property type="project" value="InterPro"/>
</dbReference>
<proteinExistence type="predicted"/>
<feature type="domain" description="Peptidase S9 prolyl oligopeptidase catalytic" evidence="2">
    <location>
        <begin position="435"/>
        <end position="649"/>
    </location>
</feature>
<dbReference type="InterPro" id="IPR029058">
    <property type="entry name" value="AB_hydrolase_fold"/>
</dbReference>
<dbReference type="Gene3D" id="3.40.50.1820">
    <property type="entry name" value="alpha/beta hydrolase"/>
    <property type="match status" value="1"/>
</dbReference>
<sequence>YGQGTNQALSPSGDYYAAMVPLDQNVCEIKDETDQEAEKADRVLVVTDLKTMTPKVISGTTAGSAVTSFVWLNDKTLLVSRDSRSNIDSASLYTIDRDGTNTKLLIAAKSFKNKPGYQVPSFYASYPKFPNKILITINRNSNWSEFRDLYWLDINTRKTELVARVPSIKNEAVTNWLLDWNGNAKGFGTFTMEGPDMGVVRSFYKYNQDGSYKRIASCRHQDACFTPISFDIDNKTILGVGQAVKKDGSIINETDTNALWAMDYDTEQYVEMIYHDPDFDISSPLQGDNTLNLWFDETGEGLFGFSYQADKPVDVYFDGYFQSVKKSLEEVFPGERISLSDWSQDLSKFLVSVSSDTNPGASYMFDINKGSLSLISNFAPWLKDYKLAKMEPFTYIARDGLKLHGYITLPPNYKKGTKIPFILHPHGGPNARDYWRYNAEVQFYASRGYGVIQPNYRGSTGHGRNEMILANHQMGKTMQTDKYDALMWANEQGYVDMDNVCISGASYGGYAAMQAATKNPNMFKCIITYVGTFDLTSMDLRGLMWSKAAMPMEYIEKGDPKIPEDYKNLYENSPIFHVENVDDPVLIITGRRDAQVRFQETVDMVAQLEKYGKDYEYIIKGDEGHGFRSEVANLALYEDYEKFLAKHLNK</sequence>
<name>A0A937LK27_9GAMM</name>
<feature type="non-terminal residue" evidence="3">
    <location>
        <position position="1"/>
    </location>
</feature>
<organism evidence="3 4">
    <name type="scientific">SAR86 cluster bacterium</name>
    <dbReference type="NCBI Taxonomy" id="2030880"/>
    <lineage>
        <taxon>Bacteria</taxon>
        <taxon>Pseudomonadati</taxon>
        <taxon>Pseudomonadota</taxon>
        <taxon>Gammaproteobacteria</taxon>
        <taxon>SAR86 cluster</taxon>
    </lineage>
</organism>
<keyword evidence="1" id="KW-0378">Hydrolase</keyword>
<comment type="caution">
    <text evidence="3">The sequence shown here is derived from an EMBL/GenBank/DDBJ whole genome shotgun (WGS) entry which is preliminary data.</text>
</comment>
<reference evidence="3" key="1">
    <citation type="submission" date="2020-10" db="EMBL/GenBank/DDBJ databases">
        <title>Microbiome of the Black Sea water column analyzed by genome centric metagenomics.</title>
        <authorList>
            <person name="Cabello-Yeves P.J."/>
            <person name="Callieri C."/>
            <person name="Picazo A."/>
            <person name="Mehrshad M."/>
            <person name="Haro-Moreno J.M."/>
            <person name="Roda-Garcia J."/>
            <person name="Dzembekova N."/>
            <person name="Slabakova V."/>
            <person name="Slabakova N."/>
            <person name="Moncheva S."/>
            <person name="Rodriguez-Valera F."/>
        </authorList>
    </citation>
    <scope>NUCLEOTIDE SEQUENCE</scope>
    <source>
        <strain evidence="3">BS307-5m-G50</strain>
    </source>
</reference>
<gene>
    <name evidence="3" type="ORF">ISQ64_03975</name>
</gene>
<protein>
    <submittedName>
        <fullName evidence="3">S9 family peptidase</fullName>
    </submittedName>
</protein>
<accession>A0A937LK27</accession>
<dbReference type="InterPro" id="IPR001375">
    <property type="entry name" value="Peptidase_S9_cat"/>
</dbReference>
<evidence type="ECO:0000313" key="3">
    <source>
        <dbReference type="EMBL" id="MBL6818544.1"/>
    </source>
</evidence>
<evidence type="ECO:0000256" key="1">
    <source>
        <dbReference type="ARBA" id="ARBA00022801"/>
    </source>
</evidence>
<dbReference type="SUPFAM" id="SSF53474">
    <property type="entry name" value="alpha/beta-Hydrolases"/>
    <property type="match status" value="1"/>
</dbReference>
<dbReference type="Proteomes" id="UP000711391">
    <property type="component" value="Unassembled WGS sequence"/>
</dbReference>
<dbReference type="AlphaFoldDB" id="A0A937LK27"/>
<dbReference type="PANTHER" id="PTHR42776">
    <property type="entry name" value="SERINE PEPTIDASE S9 FAMILY MEMBER"/>
    <property type="match status" value="1"/>
</dbReference>
<dbReference type="GO" id="GO:0004252">
    <property type="term" value="F:serine-type endopeptidase activity"/>
    <property type="evidence" value="ECO:0007669"/>
    <property type="project" value="TreeGrafter"/>
</dbReference>
<dbReference type="PANTHER" id="PTHR42776:SF27">
    <property type="entry name" value="DIPEPTIDYL PEPTIDASE FAMILY MEMBER 6"/>
    <property type="match status" value="1"/>
</dbReference>
<evidence type="ECO:0000259" key="2">
    <source>
        <dbReference type="Pfam" id="PF00326"/>
    </source>
</evidence>
<dbReference type="SUPFAM" id="SSF82171">
    <property type="entry name" value="DPP6 N-terminal domain-like"/>
    <property type="match status" value="1"/>
</dbReference>